<sequence length="310" mass="36535">MRTSTFMSNFVSQTRLRFKFSKKSNRVNSVFYYSVLQYRYAQSLGEVLNVGVLLLFPEQHQAVFLHPERLGRIRKLYPKFAEKVIRSYFKGIATRTKQLTKQPEIFADYEAHPRQLIDNEILIRDSSALQFSEVKTSVLYTEDLSAIGEQFYKLYLSFYDEDEYKPRHDETYLLKEYKQLLRQRLNGLLSREAFEQPITVKPEGTSFAYQFPFAWQNGSFNLVKPVSFDLKLEQSINEKATLNVGQFTVLNDYAERRNARFDVLVARPKDRKLYKPYEQAVQLLANQPHVHIVEEDRLDDYSEKTADALR</sequence>
<proteinExistence type="predicted"/>
<dbReference type="OrthoDB" id="8199584at2"/>
<evidence type="ECO:0000313" key="2">
    <source>
        <dbReference type="Proteomes" id="UP000249016"/>
    </source>
</evidence>
<keyword evidence="2" id="KW-1185">Reference proteome</keyword>
<gene>
    <name evidence="1" type="ORF">HMF3257_15950</name>
</gene>
<reference evidence="1 2" key="1">
    <citation type="submission" date="2018-06" db="EMBL/GenBank/DDBJ databases">
        <title>Spirosoma sp. HMF3257 Genome sequencing and assembly.</title>
        <authorList>
            <person name="Kang H."/>
            <person name="Cha I."/>
            <person name="Kim H."/>
            <person name="Kang J."/>
            <person name="Joh K."/>
        </authorList>
    </citation>
    <scope>NUCLEOTIDE SEQUENCE [LARGE SCALE GENOMIC DNA]</scope>
    <source>
        <strain evidence="1 2">HMF3257</strain>
    </source>
</reference>
<accession>A0A327NKH7</accession>
<dbReference type="Proteomes" id="UP000249016">
    <property type="component" value="Unassembled WGS sequence"/>
</dbReference>
<dbReference type="AlphaFoldDB" id="A0A327NKH7"/>
<comment type="caution">
    <text evidence="1">The sequence shown here is derived from an EMBL/GenBank/DDBJ whole genome shotgun (WGS) entry which is preliminary data.</text>
</comment>
<organism evidence="1 2">
    <name type="scientific">Spirosoma telluris</name>
    <dbReference type="NCBI Taxonomy" id="2183553"/>
    <lineage>
        <taxon>Bacteria</taxon>
        <taxon>Pseudomonadati</taxon>
        <taxon>Bacteroidota</taxon>
        <taxon>Cytophagia</taxon>
        <taxon>Cytophagales</taxon>
        <taxon>Cytophagaceae</taxon>
        <taxon>Spirosoma</taxon>
    </lineage>
</organism>
<evidence type="ECO:0008006" key="3">
    <source>
        <dbReference type="Google" id="ProtNLM"/>
    </source>
</evidence>
<evidence type="ECO:0000313" key="1">
    <source>
        <dbReference type="EMBL" id="RAI75303.1"/>
    </source>
</evidence>
<dbReference type="Pfam" id="PF11236">
    <property type="entry name" value="DUF3037"/>
    <property type="match status" value="1"/>
</dbReference>
<protein>
    <recommendedName>
        <fullName evidence="3">DUF3037 domain-containing protein</fullName>
    </recommendedName>
</protein>
<name>A0A327NKH7_9BACT</name>
<dbReference type="EMBL" id="QLII01000001">
    <property type="protein sequence ID" value="RAI75303.1"/>
    <property type="molecule type" value="Genomic_DNA"/>
</dbReference>
<dbReference type="InterPro" id="IPR021398">
    <property type="entry name" value="DUF3037"/>
</dbReference>